<reference evidence="5" key="1">
    <citation type="journal article" date="2011" name="PLoS Genet.">
        <title>Genomic analysis of the necrotrophic fungal pathogens Sclerotinia sclerotiorum and Botrytis cinerea.</title>
        <authorList>
            <person name="Amselem J."/>
            <person name="Cuomo C.A."/>
            <person name="van Kan J.A."/>
            <person name="Viaud M."/>
            <person name="Benito E.P."/>
            <person name="Couloux A."/>
            <person name="Coutinho P.M."/>
            <person name="de Vries R.P."/>
            <person name="Dyer P.S."/>
            <person name="Fillinger S."/>
            <person name="Fournier E."/>
            <person name="Gout L."/>
            <person name="Hahn M."/>
            <person name="Kohn L."/>
            <person name="Lapalu N."/>
            <person name="Plummer K.M."/>
            <person name="Pradier J.M."/>
            <person name="Quevillon E."/>
            <person name="Sharon A."/>
            <person name="Simon A."/>
            <person name="ten Have A."/>
            <person name="Tudzynski B."/>
            <person name="Tudzynski P."/>
            <person name="Wincker P."/>
            <person name="Andrew M."/>
            <person name="Anthouard V."/>
            <person name="Beever R.E."/>
            <person name="Beffa R."/>
            <person name="Benoit I."/>
            <person name="Bouzid O."/>
            <person name="Brault B."/>
            <person name="Chen Z."/>
            <person name="Choquer M."/>
            <person name="Collemare J."/>
            <person name="Cotton P."/>
            <person name="Danchin E.G."/>
            <person name="Da Silva C."/>
            <person name="Gautier A."/>
            <person name="Giraud C."/>
            <person name="Giraud T."/>
            <person name="Gonzalez C."/>
            <person name="Grossetete S."/>
            <person name="Guldener U."/>
            <person name="Henrissat B."/>
            <person name="Howlett B.J."/>
            <person name="Kodira C."/>
            <person name="Kretschmer M."/>
            <person name="Lappartient A."/>
            <person name="Leroch M."/>
            <person name="Levis C."/>
            <person name="Mauceli E."/>
            <person name="Neuveglise C."/>
            <person name="Oeser B."/>
            <person name="Pearson M."/>
            <person name="Poulain J."/>
            <person name="Poussereau N."/>
            <person name="Quesneville H."/>
            <person name="Rascle C."/>
            <person name="Schumacher J."/>
            <person name="Segurens B."/>
            <person name="Sexton A."/>
            <person name="Silva E."/>
            <person name="Sirven C."/>
            <person name="Soanes D.M."/>
            <person name="Talbot N.J."/>
            <person name="Templeton M."/>
            <person name="Yandava C."/>
            <person name="Yarden O."/>
            <person name="Zeng Q."/>
            <person name="Rollins J.A."/>
            <person name="Lebrun M.H."/>
            <person name="Dickman M."/>
        </authorList>
    </citation>
    <scope>NUCLEOTIDE SEQUENCE [LARGE SCALE GENOMIC DNA]</scope>
    <source>
        <strain evidence="5">ATCC 18683 / 1980 / Ss-1</strain>
    </source>
</reference>
<dbReference type="InterPro" id="IPR052575">
    <property type="entry name" value="SSU_processome_comp_20"/>
</dbReference>
<dbReference type="AlphaFoldDB" id="A7F6N0"/>
<dbReference type="SUPFAM" id="SSF48371">
    <property type="entry name" value="ARM repeat"/>
    <property type="match status" value="1"/>
</dbReference>
<dbReference type="FunFam" id="1.25.10.10:FF:001586">
    <property type="entry name" value="Uncharacterized protein"/>
    <property type="match status" value="1"/>
</dbReference>
<dbReference type="KEGG" id="ssl:SS1G_13259"/>
<dbReference type="PANTHER" id="PTHR17695:SF11">
    <property type="entry name" value="SMALL SUBUNIT PROCESSOME COMPONENT 20 HOMOLOG"/>
    <property type="match status" value="1"/>
</dbReference>
<protein>
    <recommendedName>
        <fullName evidence="3">U3 small nucleolar RNA-associated protein 20 C-terminal domain-containing protein</fullName>
    </recommendedName>
</protein>
<name>A7F6N0_SCLS1</name>
<feature type="domain" description="U3 small nucleolar RNA-associated protein 20 C-terminal" evidence="3">
    <location>
        <begin position="564"/>
        <end position="640"/>
    </location>
</feature>
<dbReference type="RefSeq" id="XP_001585743.1">
    <property type="nucleotide sequence ID" value="XM_001585693.1"/>
</dbReference>
<dbReference type="EMBL" id="CH476644">
    <property type="protein sequence ID" value="EDN98401.1"/>
    <property type="molecule type" value="Genomic_DNA"/>
</dbReference>
<accession>A7F6N0</accession>
<dbReference type="PROSITE" id="PS50077">
    <property type="entry name" value="HEAT_REPEAT"/>
    <property type="match status" value="1"/>
</dbReference>
<dbReference type="GeneID" id="5481888"/>
<sequence>MRSVLKKHDSLRTPSNLAGFIPIIGDAVDQGEEEIKVATFKLLSTIVKVPLKVDGDGTNLYRVATAEAIKCISGSSSTTSDIAQAALKLISAVLRDRRDVPVKDRSVDDILERMKDDMTEPERRHVTFNFLRAVLDSKVETAAVYDILDYVGTVMVTNDDKDTRDLARGAYFQFLRDFPQKKSRWTKQLAFIVANLKYDREGGRLSILEVIHLLLSKSSHDFVQEVSATCFVPLIFVLANDDSEKCRMAAGEVLKEIFKRADQERMTTFLTLLRSWIKQTENTSVVRLALQTYGFYYNSQSEVEDTDVKILLASVSQTIETASDHEADWELIYAALQLTATMCQKFPDTLFSSKTSALWSAVRVCLSYPHAWVKLSSARLISTYFADYARTNAEAGLEGLPLKGSRGIKLTGDDISDFIRRIVGMYKTPGLTELLAEEIVKNLIFLGRCAGSNNLKWKSSQKADAEEEDLEAEAEAEDEEEVVQNTALQYLFGRLSFILRRETSPPRASALVPKTSALQLLQILSSKLEPESLIPSLRTIILPLHNLTDPSIPMPYSTDDLFRSNYEALKTSSEELLETLKKRVGTQEYSDALLKVREVVKERRAMRSGKRKIAAVSQPERFGEEKRRKGERKKERRKERGAEYSKKRNVW</sequence>
<keyword evidence="5" id="KW-1185">Reference proteome</keyword>
<evidence type="ECO:0000256" key="2">
    <source>
        <dbReference type="SAM" id="MobiDB-lite"/>
    </source>
</evidence>
<dbReference type="InterPro" id="IPR016024">
    <property type="entry name" value="ARM-type_fold"/>
</dbReference>
<dbReference type="InParanoid" id="A7F6N0"/>
<dbReference type="Pfam" id="PF23099">
    <property type="entry name" value="UTP20_C"/>
    <property type="match status" value="1"/>
</dbReference>
<dbReference type="InterPro" id="IPR021133">
    <property type="entry name" value="HEAT_type_2"/>
</dbReference>
<organism evidence="4 5">
    <name type="scientific">Sclerotinia sclerotiorum (strain ATCC 18683 / 1980 / Ss-1)</name>
    <name type="common">White mold</name>
    <name type="synonym">Whetzelinia sclerotiorum</name>
    <dbReference type="NCBI Taxonomy" id="665079"/>
    <lineage>
        <taxon>Eukaryota</taxon>
        <taxon>Fungi</taxon>
        <taxon>Dikarya</taxon>
        <taxon>Ascomycota</taxon>
        <taxon>Pezizomycotina</taxon>
        <taxon>Leotiomycetes</taxon>
        <taxon>Helotiales</taxon>
        <taxon>Sclerotiniaceae</taxon>
        <taxon>Sclerotinia</taxon>
    </lineage>
</organism>
<evidence type="ECO:0000259" key="3">
    <source>
        <dbReference type="Pfam" id="PF23099"/>
    </source>
</evidence>
<feature type="repeat" description="HEAT" evidence="1">
    <location>
        <begin position="231"/>
        <end position="269"/>
    </location>
</feature>
<dbReference type="STRING" id="665079.A7F6N0"/>
<dbReference type="InterPro" id="IPR057525">
    <property type="entry name" value="UTP20_C"/>
</dbReference>
<evidence type="ECO:0000256" key="1">
    <source>
        <dbReference type="PROSITE-ProRule" id="PRU00103"/>
    </source>
</evidence>
<feature type="compositionally biased region" description="Basic and acidic residues" evidence="2">
    <location>
        <begin position="638"/>
        <end position="651"/>
    </location>
</feature>
<dbReference type="OMA" id="AFWQEAY"/>
<dbReference type="Proteomes" id="UP000001312">
    <property type="component" value="Unassembled WGS sequence"/>
</dbReference>
<gene>
    <name evidence="4" type="ORF">SS1G_13259</name>
</gene>
<dbReference type="InterPro" id="IPR011989">
    <property type="entry name" value="ARM-like"/>
</dbReference>
<dbReference type="Gene3D" id="1.25.10.10">
    <property type="entry name" value="Leucine-rich Repeat Variant"/>
    <property type="match status" value="1"/>
</dbReference>
<proteinExistence type="predicted"/>
<evidence type="ECO:0000313" key="4">
    <source>
        <dbReference type="EMBL" id="EDN98401.1"/>
    </source>
</evidence>
<dbReference type="PANTHER" id="PTHR17695">
    <property type="entry name" value="SMALL SUBUNIT PROCESSOME COMPONENT 20 HOMOLOG"/>
    <property type="match status" value="1"/>
</dbReference>
<evidence type="ECO:0000313" key="5">
    <source>
        <dbReference type="Proteomes" id="UP000001312"/>
    </source>
</evidence>
<feature type="region of interest" description="Disordered" evidence="2">
    <location>
        <begin position="607"/>
        <end position="651"/>
    </location>
</feature>